<keyword evidence="1" id="KW-0472">Membrane</keyword>
<accession>A0ABW8I7P0</accession>
<evidence type="ECO:0000313" key="3">
    <source>
        <dbReference type="Proteomes" id="UP001619911"/>
    </source>
</evidence>
<comment type="caution">
    <text evidence="2">The sequence shown here is derived from an EMBL/GenBank/DDBJ whole genome shotgun (WGS) entry which is preliminary data.</text>
</comment>
<reference evidence="2 3" key="1">
    <citation type="submission" date="2023-07" db="EMBL/GenBank/DDBJ databases">
        <title>Bacillus lucianemedeirus sp. nov, a new species isolated from an immunobiological production facility.</title>
        <authorList>
            <person name="Costa L.V."/>
            <person name="Miranda R.V.S.L."/>
            <person name="Brandao M.L.L."/>
            <person name="Reis C.M.F."/>
            <person name="Frazao A.M."/>
            <person name="Cruz F.V."/>
            <person name="Baio P.V.P."/>
            <person name="Veras J.F.C."/>
            <person name="Ramos J.N."/>
            <person name="Vieira V."/>
        </authorList>
    </citation>
    <scope>NUCLEOTIDE SEQUENCE [LARGE SCALE GENOMIC DNA]</scope>
    <source>
        <strain evidence="2 3">B190/17</strain>
    </source>
</reference>
<gene>
    <name evidence="2" type="ORF">QYG89_03045</name>
</gene>
<dbReference type="RefSeq" id="WP_404314404.1">
    <property type="nucleotide sequence ID" value="NZ_JAUIYO010000001.1"/>
</dbReference>
<name>A0ABW8I7P0_9BACI</name>
<feature type="transmembrane region" description="Helical" evidence="1">
    <location>
        <begin position="6"/>
        <end position="27"/>
    </location>
</feature>
<protein>
    <submittedName>
        <fullName evidence="2">DUF2953 domain-containing protein</fullName>
    </submittedName>
</protein>
<evidence type="ECO:0000256" key="1">
    <source>
        <dbReference type="SAM" id="Phobius"/>
    </source>
</evidence>
<evidence type="ECO:0000313" key="2">
    <source>
        <dbReference type="EMBL" id="MFK2824676.1"/>
    </source>
</evidence>
<feature type="transmembrane region" description="Helical" evidence="1">
    <location>
        <begin position="174"/>
        <end position="191"/>
    </location>
</feature>
<dbReference type="Proteomes" id="UP001619911">
    <property type="component" value="Unassembled WGS sequence"/>
</dbReference>
<dbReference type="Pfam" id="PF11167">
    <property type="entry name" value="DUF2953"/>
    <property type="match status" value="1"/>
</dbReference>
<dbReference type="EMBL" id="JAUIYO010000001">
    <property type="protein sequence ID" value="MFK2824676.1"/>
    <property type="molecule type" value="Genomic_DNA"/>
</dbReference>
<keyword evidence="1" id="KW-0812">Transmembrane</keyword>
<sequence>MIYLWWGSAILAVILMILFLLKIRIFIHFLRIPGYKEAYIRFFLFRGLFSYTFYFPFKDDQAPDAVKKGMKEEVTFEEAQHFAQQAKGKLERVEHLHRVTRSFLKKIEIHTFLWRTAIGMKDAAWTGTAAGSLWALKGGILSAAGRMMKITAAPEIDVVPVFGQSIWKVECSCMISFRAGHAIAAVISLFFHRRRRKKHVKTGPAFQKNG</sequence>
<keyword evidence="3" id="KW-1185">Reference proteome</keyword>
<keyword evidence="1" id="KW-1133">Transmembrane helix</keyword>
<proteinExistence type="predicted"/>
<dbReference type="InterPro" id="IPR021338">
    <property type="entry name" value="DUF2953"/>
</dbReference>
<feature type="transmembrane region" description="Helical" evidence="1">
    <location>
        <begin position="39"/>
        <end position="57"/>
    </location>
</feature>
<organism evidence="2 3">
    <name type="scientific">Bacillus lumedeiriae</name>
    <dbReference type="NCBI Taxonomy" id="3058829"/>
    <lineage>
        <taxon>Bacteria</taxon>
        <taxon>Bacillati</taxon>
        <taxon>Bacillota</taxon>
        <taxon>Bacilli</taxon>
        <taxon>Bacillales</taxon>
        <taxon>Bacillaceae</taxon>
        <taxon>Bacillus</taxon>
    </lineage>
</organism>